<dbReference type="RefSeq" id="WP_138196502.1">
    <property type="nucleotide sequence ID" value="NZ_VCIW01000017.1"/>
</dbReference>
<dbReference type="Pfam" id="PF00578">
    <property type="entry name" value="AhpC-TSA"/>
    <property type="match status" value="1"/>
</dbReference>
<proteinExistence type="predicted"/>
<dbReference type="Gene3D" id="3.40.30.10">
    <property type="entry name" value="Glutaredoxin"/>
    <property type="match status" value="1"/>
</dbReference>
<organism evidence="3 4">
    <name type="scientific">Paenibacillus antri</name>
    <dbReference type="NCBI Taxonomy" id="2582848"/>
    <lineage>
        <taxon>Bacteria</taxon>
        <taxon>Bacillati</taxon>
        <taxon>Bacillota</taxon>
        <taxon>Bacilli</taxon>
        <taxon>Bacillales</taxon>
        <taxon>Paenibacillaceae</taxon>
        <taxon>Paenibacillus</taxon>
    </lineage>
</organism>
<evidence type="ECO:0000256" key="1">
    <source>
        <dbReference type="ARBA" id="ARBA00023157"/>
    </source>
</evidence>
<dbReference type="AlphaFoldDB" id="A0A5R9G9F7"/>
<dbReference type="PANTHER" id="PTHR42852:SF1">
    <property type="entry name" value="THIOREDOXIN-LIKE PROTEIN YNEN"/>
    <property type="match status" value="1"/>
</dbReference>
<dbReference type="SUPFAM" id="SSF52833">
    <property type="entry name" value="Thioredoxin-like"/>
    <property type="match status" value="1"/>
</dbReference>
<evidence type="ECO:0000313" key="3">
    <source>
        <dbReference type="EMBL" id="TLS50018.1"/>
    </source>
</evidence>
<accession>A0A5R9G9F7</accession>
<dbReference type="PROSITE" id="PS51352">
    <property type="entry name" value="THIOREDOXIN_2"/>
    <property type="match status" value="1"/>
</dbReference>
<evidence type="ECO:0000313" key="4">
    <source>
        <dbReference type="Proteomes" id="UP000309676"/>
    </source>
</evidence>
<dbReference type="InterPro" id="IPR013766">
    <property type="entry name" value="Thioredoxin_domain"/>
</dbReference>
<feature type="domain" description="Thioredoxin" evidence="2">
    <location>
        <begin position="32"/>
        <end position="172"/>
    </location>
</feature>
<dbReference type="CDD" id="cd02966">
    <property type="entry name" value="TlpA_like_family"/>
    <property type="match status" value="1"/>
</dbReference>
<comment type="caution">
    <text evidence="3">The sequence shown here is derived from an EMBL/GenBank/DDBJ whole genome shotgun (WGS) entry which is preliminary data.</text>
</comment>
<dbReference type="Proteomes" id="UP000309676">
    <property type="component" value="Unassembled WGS sequence"/>
</dbReference>
<gene>
    <name evidence="3" type="ORF">FE782_22020</name>
</gene>
<dbReference type="GO" id="GO:0016209">
    <property type="term" value="F:antioxidant activity"/>
    <property type="evidence" value="ECO:0007669"/>
    <property type="project" value="InterPro"/>
</dbReference>
<sequence length="172" mass="19150">MRKNIIILTFVLILAGVAMFQSGKASNQEQLPKIGFQAPGFQLSDLNGESYFFDNIRGNKPVVVNFWASWCNPCRIEAPELVKLYKEYGEEIEILAVNLTEGDSAEAAAEFAEEYGFTFPVLLDKEGTVSDLFQTRAVPTTYFINKDGTIQDIVIGLASPSDLQSKFRQLLP</sequence>
<dbReference type="EMBL" id="VCIW01000017">
    <property type="protein sequence ID" value="TLS50018.1"/>
    <property type="molecule type" value="Genomic_DNA"/>
</dbReference>
<dbReference type="InterPro" id="IPR050553">
    <property type="entry name" value="Thioredoxin_ResA/DsbE_sf"/>
</dbReference>
<dbReference type="OrthoDB" id="25753at2"/>
<protein>
    <submittedName>
        <fullName evidence="3">TlpA family protein disulfide reductase</fullName>
    </submittedName>
</protein>
<evidence type="ECO:0000259" key="2">
    <source>
        <dbReference type="PROSITE" id="PS51352"/>
    </source>
</evidence>
<dbReference type="InterPro" id="IPR000866">
    <property type="entry name" value="AhpC/TSA"/>
</dbReference>
<dbReference type="InterPro" id="IPR036249">
    <property type="entry name" value="Thioredoxin-like_sf"/>
</dbReference>
<keyword evidence="1" id="KW-1015">Disulfide bond</keyword>
<dbReference type="GO" id="GO:0016491">
    <property type="term" value="F:oxidoreductase activity"/>
    <property type="evidence" value="ECO:0007669"/>
    <property type="project" value="InterPro"/>
</dbReference>
<name>A0A5R9G9F7_9BACL</name>
<reference evidence="3 4" key="1">
    <citation type="submission" date="2019-05" db="EMBL/GenBank/DDBJ databases">
        <authorList>
            <person name="Narsing Rao M.P."/>
            <person name="Li W.J."/>
        </authorList>
    </citation>
    <scope>NUCLEOTIDE SEQUENCE [LARGE SCALE GENOMIC DNA]</scope>
    <source>
        <strain evidence="3 4">SYSU_K30003</strain>
    </source>
</reference>
<dbReference type="PANTHER" id="PTHR42852">
    <property type="entry name" value="THIOL:DISULFIDE INTERCHANGE PROTEIN DSBE"/>
    <property type="match status" value="1"/>
</dbReference>
<keyword evidence="4" id="KW-1185">Reference proteome</keyword>